<organism evidence="8 9">
    <name type="scientific">Marinibacterium profundimaris</name>
    <dbReference type="NCBI Taxonomy" id="1679460"/>
    <lineage>
        <taxon>Bacteria</taxon>
        <taxon>Pseudomonadati</taxon>
        <taxon>Pseudomonadota</taxon>
        <taxon>Alphaproteobacteria</taxon>
        <taxon>Rhodobacterales</taxon>
        <taxon>Paracoccaceae</taxon>
        <taxon>Marinibacterium</taxon>
    </lineage>
</organism>
<keyword evidence="3 6" id="KW-0812">Transmembrane</keyword>
<feature type="transmembrane region" description="Helical" evidence="6">
    <location>
        <begin position="160"/>
        <end position="178"/>
    </location>
</feature>
<comment type="caution">
    <text evidence="8">The sequence shown here is derived from an EMBL/GenBank/DDBJ whole genome shotgun (WGS) entry which is preliminary data.</text>
</comment>
<evidence type="ECO:0000256" key="6">
    <source>
        <dbReference type="SAM" id="Phobius"/>
    </source>
</evidence>
<feature type="transmembrane region" description="Helical" evidence="6">
    <location>
        <begin position="190"/>
        <end position="210"/>
    </location>
</feature>
<dbReference type="Proteomes" id="UP000215377">
    <property type="component" value="Unassembled WGS sequence"/>
</dbReference>
<evidence type="ECO:0000313" key="9">
    <source>
        <dbReference type="Proteomes" id="UP000215377"/>
    </source>
</evidence>
<comment type="similarity">
    <text evidence="2">Belongs to the drug/metabolite transporter (DMT) superfamily. 10 TMS drug/metabolite exporter (DME) (TC 2.A.7.3) family.</text>
</comment>
<dbReference type="Pfam" id="PF00892">
    <property type="entry name" value="EamA"/>
    <property type="match status" value="2"/>
</dbReference>
<dbReference type="AlphaFoldDB" id="A0A225NJS5"/>
<dbReference type="PANTHER" id="PTHR22911">
    <property type="entry name" value="ACYL-MALONYL CONDENSING ENZYME-RELATED"/>
    <property type="match status" value="1"/>
</dbReference>
<dbReference type="InterPro" id="IPR000620">
    <property type="entry name" value="EamA_dom"/>
</dbReference>
<feature type="domain" description="EamA" evidence="7">
    <location>
        <begin position="19"/>
        <end position="150"/>
    </location>
</feature>
<dbReference type="SUPFAM" id="SSF103481">
    <property type="entry name" value="Multidrug resistance efflux transporter EmrE"/>
    <property type="match status" value="2"/>
</dbReference>
<keyword evidence="5 6" id="KW-0472">Membrane</keyword>
<keyword evidence="9" id="KW-1185">Reference proteome</keyword>
<evidence type="ECO:0000259" key="7">
    <source>
        <dbReference type="Pfam" id="PF00892"/>
    </source>
</evidence>
<protein>
    <submittedName>
        <fullName evidence="8">Membrane protein</fullName>
    </submittedName>
</protein>
<comment type="subcellular location">
    <subcellularLocation>
        <location evidence="1">Membrane</location>
        <topology evidence="1">Multi-pass membrane protein</topology>
    </subcellularLocation>
</comment>
<feature type="transmembrane region" description="Helical" evidence="6">
    <location>
        <begin position="216"/>
        <end position="234"/>
    </location>
</feature>
<dbReference type="InterPro" id="IPR037185">
    <property type="entry name" value="EmrE-like"/>
</dbReference>
<dbReference type="GO" id="GO:0016020">
    <property type="term" value="C:membrane"/>
    <property type="evidence" value="ECO:0007669"/>
    <property type="project" value="UniProtKB-SubCell"/>
</dbReference>
<feature type="transmembrane region" description="Helical" evidence="6">
    <location>
        <begin position="241"/>
        <end position="266"/>
    </location>
</feature>
<proteinExistence type="inferred from homology"/>
<feature type="transmembrane region" description="Helical" evidence="6">
    <location>
        <begin position="108"/>
        <end position="127"/>
    </location>
</feature>
<feature type="transmembrane region" description="Helical" evidence="6">
    <location>
        <begin position="136"/>
        <end position="154"/>
    </location>
</feature>
<evidence type="ECO:0000256" key="3">
    <source>
        <dbReference type="ARBA" id="ARBA00022692"/>
    </source>
</evidence>
<dbReference type="EMBL" id="AQQR01000004">
    <property type="protein sequence ID" value="OWU73441.1"/>
    <property type="molecule type" value="Genomic_DNA"/>
</dbReference>
<feature type="transmembrane region" description="Helical" evidence="6">
    <location>
        <begin position="50"/>
        <end position="70"/>
    </location>
</feature>
<feature type="transmembrane region" description="Helical" evidence="6">
    <location>
        <begin position="272"/>
        <end position="290"/>
    </location>
</feature>
<evidence type="ECO:0000256" key="4">
    <source>
        <dbReference type="ARBA" id="ARBA00022989"/>
    </source>
</evidence>
<evidence type="ECO:0000256" key="2">
    <source>
        <dbReference type="ARBA" id="ARBA00009853"/>
    </source>
</evidence>
<dbReference type="PANTHER" id="PTHR22911:SF6">
    <property type="entry name" value="SOLUTE CARRIER FAMILY 35 MEMBER G1"/>
    <property type="match status" value="1"/>
</dbReference>
<evidence type="ECO:0000256" key="5">
    <source>
        <dbReference type="ARBA" id="ARBA00023136"/>
    </source>
</evidence>
<evidence type="ECO:0000256" key="1">
    <source>
        <dbReference type="ARBA" id="ARBA00004141"/>
    </source>
</evidence>
<gene>
    <name evidence="8" type="ORF">ATO3_12235</name>
</gene>
<reference evidence="8 9" key="1">
    <citation type="submission" date="2013-04" db="EMBL/GenBank/DDBJ databases">
        <title>Oceanicola sp. 22II1-22F33 Genome Sequencing.</title>
        <authorList>
            <person name="Lai Q."/>
            <person name="Li G."/>
            <person name="Shao Z."/>
        </authorList>
    </citation>
    <scope>NUCLEOTIDE SEQUENCE [LARGE SCALE GENOMIC DNA]</scope>
    <source>
        <strain evidence="8 9">22II1-22F33</strain>
    </source>
</reference>
<accession>A0A225NJS5</accession>
<keyword evidence="4 6" id="KW-1133">Transmembrane helix</keyword>
<sequence length="297" mass="31841">MQGDTTGTSTAPQDTTAVGIAMMLAGVASLSANDALAKTLVADYPPLQILFLRNIIALPFAILLTLRMGGPAALRSYRPAAHLVRGVLWISATILFFTSMMHLELAEATALIFVAPLFITALSAAFLKEKVGPRRWMAVCAGFVGVLIVIRPGTAAFQTVSLLPVATAFIYALLMLGARWVDPRESVWTMLLYLTGTSAVLSALVVPFVWQPVQIGDLWLFGAIAVFGTAGMTLMTQAFRLAPAAVVAPLDYTAMVWATAFGWLIWSEVPDRTALVGAAVIIGSGLYVIWRERKVRG</sequence>
<feature type="domain" description="EamA" evidence="7">
    <location>
        <begin position="162"/>
        <end position="285"/>
    </location>
</feature>
<name>A0A225NJS5_9RHOB</name>
<evidence type="ECO:0000313" key="8">
    <source>
        <dbReference type="EMBL" id="OWU73441.1"/>
    </source>
</evidence>
<dbReference type="RefSeq" id="WP_332888699.1">
    <property type="nucleotide sequence ID" value="NZ_AQQR01000004.1"/>
</dbReference>